<organism evidence="1">
    <name type="scientific">Lepeophtheirus salmonis</name>
    <name type="common">Salmon louse</name>
    <name type="synonym">Caligus salmonis</name>
    <dbReference type="NCBI Taxonomy" id="72036"/>
    <lineage>
        <taxon>Eukaryota</taxon>
        <taxon>Metazoa</taxon>
        <taxon>Ecdysozoa</taxon>
        <taxon>Arthropoda</taxon>
        <taxon>Crustacea</taxon>
        <taxon>Multicrustacea</taxon>
        <taxon>Hexanauplia</taxon>
        <taxon>Copepoda</taxon>
        <taxon>Siphonostomatoida</taxon>
        <taxon>Caligidae</taxon>
        <taxon>Lepeophtheirus</taxon>
    </lineage>
</organism>
<proteinExistence type="predicted"/>
<feature type="non-terminal residue" evidence="1">
    <location>
        <position position="1"/>
    </location>
</feature>
<evidence type="ECO:0000313" key="1">
    <source>
        <dbReference type="EMBL" id="CDW33274.1"/>
    </source>
</evidence>
<dbReference type="EMBL" id="HACA01015913">
    <property type="protein sequence ID" value="CDW33274.1"/>
    <property type="molecule type" value="Transcribed_RNA"/>
</dbReference>
<accession>A0A0K2U4P0</accession>
<name>A0A0K2U4P0_LEPSM</name>
<reference evidence="1" key="1">
    <citation type="submission" date="2014-05" db="EMBL/GenBank/DDBJ databases">
        <authorList>
            <person name="Chronopoulou M."/>
        </authorList>
    </citation>
    <scope>NUCLEOTIDE SEQUENCE</scope>
    <source>
        <tissue evidence="1">Whole organism</tissue>
    </source>
</reference>
<protein>
    <submittedName>
        <fullName evidence="1">Uncharacterized protein</fullName>
    </submittedName>
</protein>
<sequence>RLTIIWTHDSASTHTDLKTYHFCKDNIADFWDKTFWHSSRPDLNQCGKRLRKLGRHHIEICKSSRPVSRSNGSTCPPII</sequence>
<dbReference type="AlphaFoldDB" id="A0A0K2U4P0"/>